<keyword evidence="2" id="KW-0245">EGF-like domain</keyword>
<keyword evidence="3" id="KW-0732">Signal</keyword>
<keyword evidence="1 2" id="KW-1015">Disulfide bond</keyword>
<reference evidence="5" key="1">
    <citation type="submission" date="2021-02" db="EMBL/GenBank/DDBJ databases">
        <authorList>
            <person name="Nowell W R."/>
        </authorList>
    </citation>
    <scope>NUCLEOTIDE SEQUENCE</scope>
</reference>
<evidence type="ECO:0000259" key="4">
    <source>
        <dbReference type="PROSITE" id="PS50026"/>
    </source>
</evidence>
<dbReference type="InterPro" id="IPR000152">
    <property type="entry name" value="EGF-type_Asp/Asn_hydroxyl_site"/>
</dbReference>
<evidence type="ECO:0000313" key="5">
    <source>
        <dbReference type="EMBL" id="CAF5205465.1"/>
    </source>
</evidence>
<feature type="signal peptide" evidence="3">
    <location>
        <begin position="1"/>
        <end position="19"/>
    </location>
</feature>
<dbReference type="SUPFAM" id="SSF57196">
    <property type="entry name" value="EGF/Laminin"/>
    <property type="match status" value="1"/>
</dbReference>
<feature type="non-terminal residue" evidence="5">
    <location>
        <position position="1"/>
    </location>
</feature>
<proteinExistence type="predicted"/>
<gene>
    <name evidence="5" type="ORF">GIL414_LOCUS77979</name>
</gene>
<feature type="disulfide bond" evidence="2">
    <location>
        <begin position="155"/>
        <end position="164"/>
    </location>
</feature>
<dbReference type="PROSITE" id="PS50026">
    <property type="entry name" value="EGF_3"/>
    <property type="match status" value="1"/>
</dbReference>
<evidence type="ECO:0000256" key="3">
    <source>
        <dbReference type="SAM" id="SignalP"/>
    </source>
</evidence>
<dbReference type="PROSITE" id="PS00022">
    <property type="entry name" value="EGF_1"/>
    <property type="match status" value="1"/>
</dbReference>
<name>A0A8S3IVW2_9BILA</name>
<feature type="chain" id="PRO_5035878228" description="EGF-like domain-containing protein" evidence="3">
    <location>
        <begin position="20"/>
        <end position="166"/>
    </location>
</feature>
<sequence>MYNALIIFLAAARCRLLRATLWDIETIDEFSFVLNRIYTETQSYDSPRIAVNFTQGRRLLNLRKKINEQQYLFISNINQYSLIYKPLISLPAKNTCLIVDISKATRLVSLEEKFRLERRSDHYICKMRIDSCYNNTRCGQNGKCKNLISEYKCICNFMHTGEHCEK</sequence>
<dbReference type="AlphaFoldDB" id="A0A8S3IVW2"/>
<dbReference type="PROSITE" id="PS00010">
    <property type="entry name" value="ASX_HYDROXYL"/>
    <property type="match status" value="1"/>
</dbReference>
<dbReference type="InterPro" id="IPR000742">
    <property type="entry name" value="EGF"/>
</dbReference>
<accession>A0A8S3IVW2</accession>
<protein>
    <recommendedName>
        <fullName evidence="4">EGF-like domain-containing protein</fullName>
    </recommendedName>
</protein>
<feature type="domain" description="EGF-like" evidence="4">
    <location>
        <begin position="128"/>
        <end position="165"/>
    </location>
</feature>
<dbReference type="Gene3D" id="2.10.25.10">
    <property type="entry name" value="Laminin"/>
    <property type="match status" value="1"/>
</dbReference>
<dbReference type="CDD" id="cd00054">
    <property type="entry name" value="EGF_CA"/>
    <property type="match status" value="1"/>
</dbReference>
<comment type="caution">
    <text evidence="2">Lacks conserved residue(s) required for the propagation of feature annotation.</text>
</comment>
<dbReference type="EMBL" id="CAJOBJ010348888">
    <property type="protein sequence ID" value="CAF5205465.1"/>
    <property type="molecule type" value="Genomic_DNA"/>
</dbReference>
<dbReference type="Proteomes" id="UP000681720">
    <property type="component" value="Unassembled WGS sequence"/>
</dbReference>
<comment type="caution">
    <text evidence="5">The sequence shown here is derived from an EMBL/GenBank/DDBJ whole genome shotgun (WGS) entry which is preliminary data.</text>
</comment>
<evidence type="ECO:0000256" key="1">
    <source>
        <dbReference type="ARBA" id="ARBA00023157"/>
    </source>
</evidence>
<evidence type="ECO:0000313" key="6">
    <source>
        <dbReference type="Proteomes" id="UP000681720"/>
    </source>
</evidence>
<evidence type="ECO:0000256" key="2">
    <source>
        <dbReference type="PROSITE-ProRule" id="PRU00076"/>
    </source>
</evidence>
<organism evidence="5 6">
    <name type="scientific">Rotaria magnacalcarata</name>
    <dbReference type="NCBI Taxonomy" id="392030"/>
    <lineage>
        <taxon>Eukaryota</taxon>
        <taxon>Metazoa</taxon>
        <taxon>Spiralia</taxon>
        <taxon>Gnathifera</taxon>
        <taxon>Rotifera</taxon>
        <taxon>Eurotatoria</taxon>
        <taxon>Bdelloidea</taxon>
        <taxon>Philodinida</taxon>
        <taxon>Philodinidae</taxon>
        <taxon>Rotaria</taxon>
    </lineage>
</organism>